<reference evidence="1" key="1">
    <citation type="submission" date="2021-01" db="EMBL/GenBank/DDBJ databases">
        <authorList>
            <consortium name="Genoscope - CEA"/>
            <person name="William W."/>
        </authorList>
    </citation>
    <scope>NUCLEOTIDE SEQUENCE</scope>
</reference>
<protein>
    <submittedName>
        <fullName evidence="1">Uncharacterized protein</fullName>
    </submittedName>
</protein>
<gene>
    <name evidence="1" type="ORF">PSON_ATCC_30995.1.T0380110</name>
</gene>
<evidence type="ECO:0000313" key="2">
    <source>
        <dbReference type="Proteomes" id="UP000692954"/>
    </source>
</evidence>
<comment type="caution">
    <text evidence="1">The sequence shown here is derived from an EMBL/GenBank/DDBJ whole genome shotgun (WGS) entry which is preliminary data.</text>
</comment>
<keyword evidence="2" id="KW-1185">Reference proteome</keyword>
<dbReference type="AlphaFoldDB" id="A0A8S1MIW4"/>
<dbReference type="EMBL" id="CAJJDN010000038">
    <property type="protein sequence ID" value="CAD8078802.1"/>
    <property type="molecule type" value="Genomic_DNA"/>
</dbReference>
<accession>A0A8S1MIW4</accession>
<dbReference type="OrthoDB" id="300402at2759"/>
<dbReference type="Proteomes" id="UP000692954">
    <property type="component" value="Unassembled WGS sequence"/>
</dbReference>
<sequence length="155" mass="18431">MKQAILPDPIHHQYFTNHVNSLKQIKCRKNKNEEDSLSVIRKLSTIKKIKDQVSAFEAVEENKSIAYNNQKIQQAIMKISNAKHTFPKLQIKRKEKTEISDEIVKENKRLKKSIENVQNSLTYRTKHLNIRKSYQQVLNEYCQQRLQQQNEQLQQ</sequence>
<proteinExistence type="predicted"/>
<evidence type="ECO:0000313" key="1">
    <source>
        <dbReference type="EMBL" id="CAD8078802.1"/>
    </source>
</evidence>
<name>A0A8S1MIW4_9CILI</name>
<organism evidence="1 2">
    <name type="scientific">Paramecium sonneborni</name>
    <dbReference type="NCBI Taxonomy" id="65129"/>
    <lineage>
        <taxon>Eukaryota</taxon>
        <taxon>Sar</taxon>
        <taxon>Alveolata</taxon>
        <taxon>Ciliophora</taxon>
        <taxon>Intramacronucleata</taxon>
        <taxon>Oligohymenophorea</taxon>
        <taxon>Peniculida</taxon>
        <taxon>Parameciidae</taxon>
        <taxon>Paramecium</taxon>
    </lineage>
</organism>